<reference evidence="2 3" key="1">
    <citation type="journal article" date="2016" name="Nat. Commun.">
        <title>Thousands of microbial genomes shed light on interconnected biogeochemical processes in an aquifer system.</title>
        <authorList>
            <person name="Anantharaman K."/>
            <person name="Brown C.T."/>
            <person name="Hug L.A."/>
            <person name="Sharon I."/>
            <person name="Castelle C.J."/>
            <person name="Probst A.J."/>
            <person name="Thomas B.C."/>
            <person name="Singh A."/>
            <person name="Wilkins M.J."/>
            <person name="Karaoz U."/>
            <person name="Brodie E.L."/>
            <person name="Williams K.H."/>
            <person name="Hubbard S.S."/>
            <person name="Banfield J.F."/>
        </authorList>
    </citation>
    <scope>NUCLEOTIDE SEQUENCE [LARGE SCALE GENOMIC DNA]</scope>
</reference>
<evidence type="ECO:0000313" key="3">
    <source>
        <dbReference type="Proteomes" id="UP000177876"/>
    </source>
</evidence>
<gene>
    <name evidence="2" type="ORF">A2Y75_05260</name>
</gene>
<dbReference type="EMBL" id="MELK01000051">
    <property type="protein sequence ID" value="OFW55825.1"/>
    <property type="molecule type" value="Genomic_DNA"/>
</dbReference>
<evidence type="ECO:0000256" key="1">
    <source>
        <dbReference type="SAM" id="Phobius"/>
    </source>
</evidence>
<proteinExistence type="predicted"/>
<feature type="transmembrane region" description="Helical" evidence="1">
    <location>
        <begin position="20"/>
        <end position="39"/>
    </location>
</feature>
<name>A0A1F2WG39_9ACTN</name>
<dbReference type="STRING" id="1797197.A2Y75_05260"/>
<dbReference type="AlphaFoldDB" id="A0A1F2WG39"/>
<protein>
    <submittedName>
        <fullName evidence="2">Uncharacterized protein</fullName>
    </submittedName>
</protein>
<keyword evidence="1" id="KW-0472">Membrane</keyword>
<comment type="caution">
    <text evidence="2">The sequence shown here is derived from an EMBL/GenBank/DDBJ whole genome shotgun (WGS) entry which is preliminary data.</text>
</comment>
<keyword evidence="1" id="KW-1133">Transmembrane helix</keyword>
<dbReference type="Proteomes" id="UP000177876">
    <property type="component" value="Unassembled WGS sequence"/>
</dbReference>
<accession>A0A1F2WG39</accession>
<evidence type="ECO:0000313" key="2">
    <source>
        <dbReference type="EMBL" id="OFW55825.1"/>
    </source>
</evidence>
<keyword evidence="1" id="KW-0812">Transmembrane</keyword>
<sequence length="108" mass="12057">MGFAPYVLYCRSMPDITALVVRDWGVGGLLTFCIILILVGKLTPRSVLDDVIDDRNKWRDLAMKLTDQVDQLLTVARATEQTLRIIQTSSILRPETNHAPSPSVESDT</sequence>
<organism evidence="2 3">
    <name type="scientific">Candidatus Solincola sediminis</name>
    <dbReference type="NCBI Taxonomy" id="1797199"/>
    <lineage>
        <taxon>Bacteria</taxon>
        <taxon>Bacillati</taxon>
        <taxon>Actinomycetota</taxon>
        <taxon>Candidatus Geothermincolia</taxon>
        <taxon>Candidatus Geothermincolales</taxon>
        <taxon>Candidatus Geothermincolaceae</taxon>
        <taxon>Candidatus Solincola</taxon>
    </lineage>
</organism>